<dbReference type="Pfam" id="PF03066">
    <property type="entry name" value="Nucleoplasmin"/>
    <property type="match status" value="1"/>
</dbReference>
<dbReference type="GO" id="GO:0006338">
    <property type="term" value="P:chromatin remodeling"/>
    <property type="evidence" value="ECO:0007669"/>
    <property type="project" value="TreeGrafter"/>
</dbReference>
<dbReference type="GO" id="GO:0000056">
    <property type="term" value="P:ribosomal small subunit export from nucleus"/>
    <property type="evidence" value="ECO:0007669"/>
    <property type="project" value="TreeGrafter"/>
</dbReference>
<evidence type="ECO:0000313" key="14">
    <source>
        <dbReference type="Ensembl" id="ENSBMSP00010024276.1"/>
    </source>
</evidence>
<evidence type="ECO:0000256" key="7">
    <source>
        <dbReference type="ARBA" id="ARBA00022553"/>
    </source>
</evidence>
<evidence type="ECO:0000259" key="12">
    <source>
        <dbReference type="Pfam" id="PF03066"/>
    </source>
</evidence>
<dbReference type="Ensembl" id="ENSBMST00010026745.1">
    <property type="protein sequence ID" value="ENSBMSP00010024276.1"/>
    <property type="gene ID" value="ENSBMSG00010017611.1"/>
</dbReference>
<comment type="similarity">
    <text evidence="4">Belongs to the nucleoplasmin family.</text>
</comment>
<evidence type="ECO:0000256" key="2">
    <source>
        <dbReference type="ARBA" id="ARBA00004604"/>
    </source>
</evidence>
<evidence type="ECO:0000256" key="1">
    <source>
        <dbReference type="ARBA" id="ARBA00004496"/>
    </source>
</evidence>
<dbReference type="GO" id="GO:0042393">
    <property type="term" value="F:histone binding"/>
    <property type="evidence" value="ECO:0007669"/>
    <property type="project" value="TreeGrafter"/>
</dbReference>
<evidence type="ECO:0000256" key="5">
    <source>
        <dbReference type="ARBA" id="ARBA00020749"/>
    </source>
</evidence>
<evidence type="ECO:0000256" key="11">
    <source>
        <dbReference type="SAM" id="MobiDB-lite"/>
    </source>
</evidence>
<feature type="domain" description="Nucleophosmin C-terminal" evidence="13">
    <location>
        <begin position="184"/>
        <end position="225"/>
    </location>
</feature>
<feature type="compositionally biased region" description="Acidic residues" evidence="11">
    <location>
        <begin position="112"/>
        <end position="131"/>
    </location>
</feature>
<dbReference type="GO" id="GO:0010824">
    <property type="term" value="P:regulation of centrosome duplication"/>
    <property type="evidence" value="ECO:0007669"/>
    <property type="project" value="TreeGrafter"/>
</dbReference>
<dbReference type="Gene3D" id="1.10.10.2100">
    <property type="match status" value="1"/>
</dbReference>
<dbReference type="GO" id="GO:0005730">
    <property type="term" value="C:nucleolus"/>
    <property type="evidence" value="ECO:0007669"/>
    <property type="project" value="UniProtKB-SubCell"/>
</dbReference>
<evidence type="ECO:0000259" key="13">
    <source>
        <dbReference type="Pfam" id="PF16276"/>
    </source>
</evidence>
<protein>
    <recommendedName>
        <fullName evidence="5">Nucleophosmin</fullName>
    </recommendedName>
</protein>
<dbReference type="GO" id="GO:0003723">
    <property type="term" value="F:RNA binding"/>
    <property type="evidence" value="ECO:0007669"/>
    <property type="project" value="UniProtKB-KW"/>
</dbReference>
<dbReference type="PANTHER" id="PTHR22747:SF28">
    <property type="entry name" value="NUCLEOPHOSMIN"/>
    <property type="match status" value="1"/>
</dbReference>
<feature type="compositionally biased region" description="Basic and acidic residues" evidence="11">
    <location>
        <begin position="132"/>
        <end position="144"/>
    </location>
</feature>
<organism evidence="14">
    <name type="scientific">Balaenoptera musculus</name>
    <name type="common">Blue whale</name>
    <dbReference type="NCBI Taxonomy" id="9771"/>
    <lineage>
        <taxon>Eukaryota</taxon>
        <taxon>Metazoa</taxon>
        <taxon>Chordata</taxon>
        <taxon>Craniata</taxon>
        <taxon>Vertebrata</taxon>
        <taxon>Euteleostomi</taxon>
        <taxon>Mammalia</taxon>
        <taxon>Eutheria</taxon>
        <taxon>Laurasiatheria</taxon>
        <taxon>Artiodactyla</taxon>
        <taxon>Whippomorpha</taxon>
        <taxon>Cetacea</taxon>
        <taxon>Mysticeti</taxon>
        <taxon>Balaenopteridae</taxon>
        <taxon>Balaenoptera</taxon>
    </lineage>
</organism>
<reference evidence="14" key="1">
    <citation type="submission" date="2023-09" db="UniProtKB">
        <authorList>
            <consortium name="Ensembl"/>
        </authorList>
    </citation>
    <scope>IDENTIFICATION</scope>
</reference>
<dbReference type="GO" id="GO:0042802">
    <property type="term" value="F:identical protein binding"/>
    <property type="evidence" value="ECO:0007669"/>
    <property type="project" value="UniProtKB-ARBA"/>
</dbReference>
<dbReference type="GO" id="GO:1990904">
    <property type="term" value="C:ribonucleoprotein complex"/>
    <property type="evidence" value="ECO:0007669"/>
    <property type="project" value="TreeGrafter"/>
</dbReference>
<evidence type="ECO:0000256" key="8">
    <source>
        <dbReference type="ARBA" id="ARBA00022884"/>
    </source>
</evidence>
<keyword evidence="9" id="KW-0143">Chaperone</keyword>
<dbReference type="Pfam" id="PF16276">
    <property type="entry name" value="NPM1-C"/>
    <property type="match status" value="1"/>
</dbReference>
<name>A0A8C0DTX5_BALMU</name>
<dbReference type="GO" id="GO:0000055">
    <property type="term" value="P:ribosomal large subunit export from nucleus"/>
    <property type="evidence" value="ECO:0007669"/>
    <property type="project" value="TreeGrafter"/>
</dbReference>
<evidence type="ECO:0000256" key="10">
    <source>
        <dbReference type="ARBA" id="ARBA00023242"/>
    </source>
</evidence>
<keyword evidence="6" id="KW-0963">Cytoplasm</keyword>
<dbReference type="FunFam" id="1.10.10.2100:FF:000001">
    <property type="entry name" value="Nucleophosmin 1"/>
    <property type="match status" value="1"/>
</dbReference>
<proteinExistence type="inferred from homology"/>
<comment type="subcellular location">
    <subcellularLocation>
        <location evidence="1">Cytoplasm</location>
    </subcellularLocation>
    <subcellularLocation>
        <location evidence="2">Nucleus</location>
        <location evidence="2">Nucleolus</location>
    </subcellularLocation>
    <subcellularLocation>
        <location evidence="3">Nucleus</location>
        <location evidence="3">Nucleoplasm</location>
    </subcellularLocation>
</comment>
<dbReference type="InterPro" id="IPR032569">
    <property type="entry name" value="NPM1_C"/>
</dbReference>
<dbReference type="InterPro" id="IPR024057">
    <property type="entry name" value="Nucleoplasmin_core_dom"/>
</dbReference>
<keyword evidence="7" id="KW-0597">Phosphoprotein</keyword>
<dbReference type="FunFam" id="2.60.120.340:FF:000014">
    <property type="entry name" value="Uncharacterized protein"/>
    <property type="match status" value="1"/>
</dbReference>
<dbReference type="InterPro" id="IPR004301">
    <property type="entry name" value="Nucleoplasmin"/>
</dbReference>
<accession>A0A8C0DTX5</accession>
<evidence type="ECO:0000256" key="4">
    <source>
        <dbReference type="ARBA" id="ARBA00010744"/>
    </source>
</evidence>
<feature type="domain" description="Nucleoplasmin core" evidence="12">
    <location>
        <begin position="18"/>
        <end position="93"/>
    </location>
</feature>
<dbReference type="GO" id="GO:0005737">
    <property type="term" value="C:cytoplasm"/>
    <property type="evidence" value="ECO:0007669"/>
    <property type="project" value="UniProtKB-SubCell"/>
</dbReference>
<keyword evidence="10" id="KW-0539">Nucleus</keyword>
<dbReference type="InterPro" id="IPR036824">
    <property type="entry name" value="Nucleoplasmin_core_dom_sf"/>
</dbReference>
<evidence type="ECO:0000256" key="9">
    <source>
        <dbReference type="ARBA" id="ARBA00023186"/>
    </source>
</evidence>
<evidence type="ECO:0000256" key="6">
    <source>
        <dbReference type="ARBA" id="ARBA00022490"/>
    </source>
</evidence>
<dbReference type="GO" id="GO:0005813">
    <property type="term" value="C:centrosome"/>
    <property type="evidence" value="ECO:0007669"/>
    <property type="project" value="TreeGrafter"/>
</dbReference>
<dbReference type="SUPFAM" id="SSF69203">
    <property type="entry name" value="Nucleoplasmin-like core domain"/>
    <property type="match status" value="1"/>
</dbReference>
<dbReference type="GO" id="GO:0045944">
    <property type="term" value="P:positive regulation of transcription by RNA polymerase II"/>
    <property type="evidence" value="ECO:0007669"/>
    <property type="project" value="TreeGrafter"/>
</dbReference>
<sequence length="226" mass="25046">MEDSMDVDMSPLRPQNYLFCCELKADKDDHFKVDDDENGHQSSLRTVSLGAGAKDELHTVEAEAMNYEGSPIKVTLATLKMSVQPTVSLGDKEEDVTLLSISGKRSAPGSGNEEDDEDDNDDDDSDDEEAEEKAPVKKSVRDTPAKSAQKSNQNGKDSKPSTPRSKGQESFKKQEKTPKTPKGPTSIEKGGSLPKVEAKFINYVKNCFRMTDQEAIQDLWQWRKSL</sequence>
<dbReference type="GO" id="GO:0005654">
    <property type="term" value="C:nucleoplasm"/>
    <property type="evidence" value="ECO:0007669"/>
    <property type="project" value="UniProtKB-SubCell"/>
</dbReference>
<feature type="compositionally biased region" description="Basic and acidic residues" evidence="11">
    <location>
        <begin position="166"/>
        <end position="178"/>
    </location>
</feature>
<evidence type="ECO:0000256" key="3">
    <source>
        <dbReference type="ARBA" id="ARBA00004642"/>
    </source>
</evidence>
<dbReference type="Gene3D" id="2.60.120.340">
    <property type="entry name" value="Nucleoplasmin core domain"/>
    <property type="match status" value="1"/>
</dbReference>
<dbReference type="GeneTree" id="ENSGT00940000153052"/>
<dbReference type="PANTHER" id="PTHR22747">
    <property type="entry name" value="NUCLEOPLASMIN"/>
    <property type="match status" value="1"/>
</dbReference>
<dbReference type="GO" id="GO:0042273">
    <property type="term" value="P:ribosomal large subunit biogenesis"/>
    <property type="evidence" value="ECO:0007669"/>
    <property type="project" value="TreeGrafter"/>
</dbReference>
<feature type="region of interest" description="Disordered" evidence="11">
    <location>
        <begin position="85"/>
        <end position="194"/>
    </location>
</feature>
<dbReference type="GO" id="GO:0003682">
    <property type="term" value="F:chromatin binding"/>
    <property type="evidence" value="ECO:0007669"/>
    <property type="project" value="TreeGrafter"/>
</dbReference>
<feature type="compositionally biased region" description="Polar residues" evidence="11">
    <location>
        <begin position="146"/>
        <end position="165"/>
    </location>
</feature>
<dbReference type="GO" id="GO:0042274">
    <property type="term" value="P:ribosomal small subunit biogenesis"/>
    <property type="evidence" value="ECO:0007669"/>
    <property type="project" value="TreeGrafter"/>
</dbReference>
<keyword evidence="8" id="KW-0694">RNA-binding</keyword>
<dbReference type="AlphaFoldDB" id="A0A8C0DTX5"/>